<evidence type="ECO:0000256" key="7">
    <source>
        <dbReference type="ARBA" id="ARBA00022989"/>
    </source>
</evidence>
<dbReference type="InterPro" id="IPR001611">
    <property type="entry name" value="Leu-rich_rpt"/>
</dbReference>
<keyword evidence="4 11" id="KW-0812">Transmembrane</keyword>
<keyword evidence="14" id="KW-1185">Reference proteome</keyword>
<gene>
    <name evidence="15" type="primary">LOC111119086</name>
</gene>
<dbReference type="RefSeq" id="XP_022314615.1">
    <property type="nucleotide sequence ID" value="XM_022458907.1"/>
</dbReference>
<dbReference type="Gene3D" id="3.40.50.10140">
    <property type="entry name" value="Toll/interleukin-1 receptor homology (TIR) domain"/>
    <property type="match status" value="1"/>
</dbReference>
<keyword evidence="3" id="KW-0433">Leucine-rich repeat</keyword>
<evidence type="ECO:0000256" key="4">
    <source>
        <dbReference type="ARBA" id="ARBA00022692"/>
    </source>
</evidence>
<protein>
    <submittedName>
        <fullName evidence="15">Toll-like receptor 2</fullName>
    </submittedName>
</protein>
<evidence type="ECO:0000313" key="15">
    <source>
        <dbReference type="RefSeq" id="XP_022314615.1"/>
    </source>
</evidence>
<dbReference type="SUPFAM" id="SSF52200">
    <property type="entry name" value="Toll/Interleukin receptor TIR domain"/>
    <property type="match status" value="1"/>
</dbReference>
<feature type="signal peptide" evidence="12">
    <location>
        <begin position="1"/>
        <end position="19"/>
    </location>
</feature>
<feature type="domain" description="TIR" evidence="13">
    <location>
        <begin position="741"/>
        <end position="875"/>
    </location>
</feature>
<keyword evidence="8 11" id="KW-0472">Membrane</keyword>
<dbReference type="GO" id="GO:0002224">
    <property type="term" value="P:toll-like receptor signaling pathway"/>
    <property type="evidence" value="ECO:0007669"/>
    <property type="project" value="InterPro"/>
</dbReference>
<evidence type="ECO:0000256" key="9">
    <source>
        <dbReference type="ARBA" id="ARBA00023170"/>
    </source>
</evidence>
<evidence type="ECO:0000256" key="12">
    <source>
        <dbReference type="SAM" id="SignalP"/>
    </source>
</evidence>
<evidence type="ECO:0000256" key="8">
    <source>
        <dbReference type="ARBA" id="ARBA00023136"/>
    </source>
</evidence>
<dbReference type="Pfam" id="PF13855">
    <property type="entry name" value="LRR_8"/>
    <property type="match status" value="2"/>
</dbReference>
<evidence type="ECO:0000313" key="14">
    <source>
        <dbReference type="Proteomes" id="UP000694844"/>
    </source>
</evidence>
<dbReference type="InterPro" id="IPR003591">
    <property type="entry name" value="Leu-rich_rpt_typical-subtyp"/>
</dbReference>
<dbReference type="InterPro" id="IPR035897">
    <property type="entry name" value="Toll_tir_struct_dom_sf"/>
</dbReference>
<keyword evidence="10" id="KW-0325">Glycoprotein</keyword>
<dbReference type="PIRSF" id="PIRSF037595">
    <property type="entry name" value="Toll-like_receptor"/>
    <property type="match status" value="1"/>
</dbReference>
<dbReference type="Pfam" id="PF01582">
    <property type="entry name" value="TIR"/>
    <property type="match status" value="1"/>
</dbReference>
<dbReference type="PANTHER" id="PTHR24365">
    <property type="entry name" value="TOLL-LIKE RECEPTOR"/>
    <property type="match status" value="1"/>
</dbReference>
<comment type="similarity">
    <text evidence="2">Belongs to the Toll-like receptor family.</text>
</comment>
<keyword evidence="7 11" id="KW-1133">Transmembrane helix</keyword>
<evidence type="ECO:0000259" key="13">
    <source>
        <dbReference type="PROSITE" id="PS50104"/>
    </source>
</evidence>
<dbReference type="GO" id="GO:0005886">
    <property type="term" value="C:plasma membrane"/>
    <property type="evidence" value="ECO:0007669"/>
    <property type="project" value="TreeGrafter"/>
</dbReference>
<dbReference type="PANTHER" id="PTHR24365:SF530">
    <property type="entry name" value="MSTPROX-RELATED"/>
    <property type="match status" value="1"/>
</dbReference>
<dbReference type="SMART" id="SM00369">
    <property type="entry name" value="LRR_TYP"/>
    <property type="match status" value="4"/>
</dbReference>
<evidence type="ECO:0000256" key="3">
    <source>
        <dbReference type="ARBA" id="ARBA00022614"/>
    </source>
</evidence>
<dbReference type="OrthoDB" id="1526598at2759"/>
<dbReference type="PRINTS" id="PR00019">
    <property type="entry name" value="LEURICHRPT"/>
</dbReference>
<evidence type="ECO:0000256" key="2">
    <source>
        <dbReference type="ARBA" id="ARBA00009634"/>
    </source>
</evidence>
<organism evidence="14 15">
    <name type="scientific">Crassostrea virginica</name>
    <name type="common">Eastern oyster</name>
    <dbReference type="NCBI Taxonomy" id="6565"/>
    <lineage>
        <taxon>Eukaryota</taxon>
        <taxon>Metazoa</taxon>
        <taxon>Spiralia</taxon>
        <taxon>Lophotrochozoa</taxon>
        <taxon>Mollusca</taxon>
        <taxon>Bivalvia</taxon>
        <taxon>Autobranchia</taxon>
        <taxon>Pteriomorphia</taxon>
        <taxon>Ostreida</taxon>
        <taxon>Ostreoidea</taxon>
        <taxon>Ostreidae</taxon>
        <taxon>Crassostrea</taxon>
    </lineage>
</organism>
<dbReference type="GO" id="GO:0004888">
    <property type="term" value="F:transmembrane signaling receptor activity"/>
    <property type="evidence" value="ECO:0007669"/>
    <property type="project" value="InterPro"/>
</dbReference>
<keyword evidence="6" id="KW-0677">Repeat</keyword>
<dbReference type="PROSITE" id="PS51450">
    <property type="entry name" value="LRR"/>
    <property type="match status" value="1"/>
</dbReference>
<dbReference type="GeneID" id="111119086"/>
<dbReference type="InterPro" id="IPR032675">
    <property type="entry name" value="LRR_dom_sf"/>
</dbReference>
<reference evidence="15" key="1">
    <citation type="submission" date="2025-08" db="UniProtKB">
        <authorList>
            <consortium name="RefSeq"/>
        </authorList>
    </citation>
    <scope>IDENTIFICATION</scope>
    <source>
        <tissue evidence="15">Whole sample</tissue>
    </source>
</reference>
<dbReference type="InterPro" id="IPR017241">
    <property type="entry name" value="Toll-like_receptor"/>
</dbReference>
<sequence length="888" mass="102827">MRFVGFSVMLFVIVNLTNCDLDKEYNCSNITECSCYLEDDDFIAKCRNLKLVHFPKFFDNVTGIDVRSNYLSRFPEKFPSQLRCLDISRNNFSIDDATFINASFLTTLKMDRNILKGNGEEARGMFNKLKSLQFLSMKMVKERDQLKNLSYPMNLFQRLVNLTNLHINGFGQANIGDLFSTNNSLTFLDMSGYDGTCDLPIIRKGMFANLRRIRHLSMSYCHIKRIEKSAFRDLHMLENLDISNNYELTMHVIPNVTFKINPGIKVLNFDKLQCTMGTSRVFKDEYVQYLKETQLETLGIASNRIAYLQRKVIDFLPKTLKHLNAGDNVLISGVYLFQTHRLLGLETLNVSYQFSAHQTFDDFFSTCDDSIQTTPSNTSCSRGFSESDIEDVGTLREGKLGDLDDKLQEQNDALYKKLWLSSCEHGCNFTFYMPPKLRILYLDSTHYSVKMNLPLVVSTLEPSTGNKTQLTHMYLNQNFVTEFLYPILGFDNLVHLDLSKNLMTNMSGARLNDAYKLRFLNLSFNFLAKSLEDEACEVSFSTLYSLENLDLSTNRLTSLARGLFRSLNNIQYLNFSFNKLDEWPIRMNHMKKLEELDLSLNSISVLSKQNMDDLKLLASHKLKKVNLVGNPLICTCNSFQFLLWLSDSTITTIFHDIHKYKCILSNNSAIPIGNISVFVERMNKECSTYTFAIVGASVLIVLFMVLTSLRIMYRYRWSLRYWYYVSRTTPKRYKNKHHFHFRYDAFISYDEEDTRIALQLVELLEINKKLKCCLPERDFMPGTNIPDNIINAIHISRKIVCIISENYMKSYWSMFELQIGQMDAFHSKFRKNKNAFIAVLMRRNLRVESMNPSILGLLKSDCCIACTSDENVKVVCLEKVAELLRLDE</sequence>
<dbReference type="PROSITE" id="PS50104">
    <property type="entry name" value="TIR"/>
    <property type="match status" value="1"/>
</dbReference>
<evidence type="ECO:0000256" key="5">
    <source>
        <dbReference type="ARBA" id="ARBA00022729"/>
    </source>
</evidence>
<keyword evidence="9" id="KW-0675">Receptor</keyword>
<comment type="subcellular location">
    <subcellularLocation>
        <location evidence="1">Membrane</location>
        <topology evidence="1">Single-pass type I membrane protein</topology>
    </subcellularLocation>
</comment>
<feature type="chain" id="PRO_5034069807" evidence="12">
    <location>
        <begin position="20"/>
        <end position="888"/>
    </location>
</feature>
<dbReference type="InterPro" id="IPR000157">
    <property type="entry name" value="TIR_dom"/>
</dbReference>
<keyword evidence="5 12" id="KW-0732">Signal</keyword>
<evidence type="ECO:0000256" key="1">
    <source>
        <dbReference type="ARBA" id="ARBA00004479"/>
    </source>
</evidence>
<accession>A0A8B8CFY6</accession>
<evidence type="ECO:0000256" key="10">
    <source>
        <dbReference type="ARBA" id="ARBA00023180"/>
    </source>
</evidence>
<dbReference type="SMART" id="SM00255">
    <property type="entry name" value="TIR"/>
    <property type="match status" value="1"/>
</dbReference>
<evidence type="ECO:0000256" key="11">
    <source>
        <dbReference type="SAM" id="Phobius"/>
    </source>
</evidence>
<dbReference type="AlphaFoldDB" id="A0A8B8CFY6"/>
<dbReference type="GO" id="GO:0006955">
    <property type="term" value="P:immune response"/>
    <property type="evidence" value="ECO:0007669"/>
    <property type="project" value="InterPro"/>
</dbReference>
<name>A0A8B8CFY6_CRAVI</name>
<dbReference type="SUPFAM" id="SSF52058">
    <property type="entry name" value="L domain-like"/>
    <property type="match status" value="2"/>
</dbReference>
<dbReference type="Gene3D" id="3.80.10.10">
    <property type="entry name" value="Ribonuclease Inhibitor"/>
    <property type="match status" value="4"/>
</dbReference>
<evidence type="ECO:0000256" key="6">
    <source>
        <dbReference type="ARBA" id="ARBA00022737"/>
    </source>
</evidence>
<dbReference type="KEGG" id="cvn:111119086"/>
<dbReference type="Proteomes" id="UP000694844">
    <property type="component" value="Chromosome 2"/>
</dbReference>
<proteinExistence type="inferred from homology"/>
<feature type="transmembrane region" description="Helical" evidence="11">
    <location>
        <begin position="689"/>
        <end position="713"/>
    </location>
</feature>